<dbReference type="InterPro" id="IPR042216">
    <property type="entry name" value="MitoNEET_CISD"/>
</dbReference>
<dbReference type="PANTHER" id="PTHR46491:SF3">
    <property type="entry name" value="CDGSH IRON-SULFUR DOMAIN-CONTAINING PROTEIN 3, MITOCHONDRIAL"/>
    <property type="match status" value="1"/>
</dbReference>
<organism evidence="6 7">
    <name type="scientific">Geopseudomonas guangdongensis</name>
    <dbReference type="NCBI Taxonomy" id="1245526"/>
    <lineage>
        <taxon>Bacteria</taxon>
        <taxon>Pseudomonadati</taxon>
        <taxon>Pseudomonadota</taxon>
        <taxon>Gammaproteobacteria</taxon>
        <taxon>Pseudomonadales</taxon>
        <taxon>Pseudomonadaceae</taxon>
        <taxon>Geopseudomonas</taxon>
    </lineage>
</organism>
<dbReference type="Gene3D" id="3.40.5.90">
    <property type="entry name" value="CDGSH iron-sulfur domain, mitoNEET-type"/>
    <property type="match status" value="2"/>
</dbReference>
<dbReference type="OrthoDB" id="9795032at2"/>
<keyword evidence="2" id="KW-0479">Metal-binding</keyword>
<reference evidence="7" key="1">
    <citation type="submission" date="2016-10" db="EMBL/GenBank/DDBJ databases">
        <authorList>
            <person name="Varghese N."/>
            <person name="Submissions S."/>
        </authorList>
    </citation>
    <scope>NUCLEOTIDE SEQUENCE [LARGE SCALE GENOMIC DNA]</scope>
    <source>
        <strain evidence="7">CCTCC 2012022</strain>
    </source>
</reference>
<keyword evidence="1" id="KW-0001">2Fe-2S</keyword>
<dbReference type="InterPro" id="IPR018967">
    <property type="entry name" value="FeS-contain_CDGSH-typ"/>
</dbReference>
<gene>
    <name evidence="6" type="ORF">SAMN05216580_1854</name>
</gene>
<evidence type="ECO:0000313" key="6">
    <source>
        <dbReference type="EMBL" id="SDU20521.1"/>
    </source>
</evidence>
<sequence>MTQPRVAQRSPCAVEVEAGREYWWCRCGLSRSQPFCDGSHRGTPFTPLRYRPLRSETLYFCACKHTATPPLCDGAHKLV</sequence>
<dbReference type="GO" id="GO:0046872">
    <property type="term" value="F:metal ion binding"/>
    <property type="evidence" value="ECO:0007669"/>
    <property type="project" value="UniProtKB-KW"/>
</dbReference>
<dbReference type="AlphaFoldDB" id="A0A1H2GM34"/>
<dbReference type="PANTHER" id="PTHR46491">
    <property type="entry name" value="CDGSH IRON SULFUR DOMAIN PROTEIN HOMOLOG"/>
    <property type="match status" value="1"/>
</dbReference>
<keyword evidence="7" id="KW-1185">Reference proteome</keyword>
<dbReference type="STRING" id="1245526.SAMN05216580_1854"/>
<dbReference type="Proteomes" id="UP000243063">
    <property type="component" value="Chromosome I"/>
</dbReference>
<evidence type="ECO:0000256" key="4">
    <source>
        <dbReference type="ARBA" id="ARBA00023014"/>
    </source>
</evidence>
<protein>
    <submittedName>
        <fullName evidence="6">Iron-binding zinc finger CDGSH type</fullName>
    </submittedName>
</protein>
<evidence type="ECO:0000259" key="5">
    <source>
        <dbReference type="SMART" id="SM00704"/>
    </source>
</evidence>
<dbReference type="RefSeq" id="WP_090213820.1">
    <property type="nucleotide sequence ID" value="NZ_LT629780.1"/>
</dbReference>
<accession>A0A1H2GM34</accession>
<evidence type="ECO:0000256" key="3">
    <source>
        <dbReference type="ARBA" id="ARBA00023004"/>
    </source>
</evidence>
<dbReference type="EMBL" id="LT629780">
    <property type="protein sequence ID" value="SDU20521.1"/>
    <property type="molecule type" value="Genomic_DNA"/>
</dbReference>
<evidence type="ECO:0000256" key="2">
    <source>
        <dbReference type="ARBA" id="ARBA00022723"/>
    </source>
</evidence>
<dbReference type="Pfam" id="PF09360">
    <property type="entry name" value="zf-CDGSH"/>
    <property type="match status" value="1"/>
</dbReference>
<dbReference type="GO" id="GO:0005737">
    <property type="term" value="C:cytoplasm"/>
    <property type="evidence" value="ECO:0007669"/>
    <property type="project" value="UniProtKB-ARBA"/>
</dbReference>
<keyword evidence="4" id="KW-0411">Iron-sulfur</keyword>
<dbReference type="SMART" id="SM00704">
    <property type="entry name" value="ZnF_CDGSH"/>
    <property type="match status" value="1"/>
</dbReference>
<proteinExistence type="predicted"/>
<dbReference type="GO" id="GO:0051537">
    <property type="term" value="F:2 iron, 2 sulfur cluster binding"/>
    <property type="evidence" value="ECO:0007669"/>
    <property type="project" value="UniProtKB-KW"/>
</dbReference>
<name>A0A1H2GM34_9GAMM</name>
<evidence type="ECO:0000256" key="1">
    <source>
        <dbReference type="ARBA" id="ARBA00022714"/>
    </source>
</evidence>
<feature type="domain" description="Iron-binding zinc finger CDGSH type" evidence="5">
    <location>
        <begin position="9"/>
        <end position="46"/>
    </location>
</feature>
<dbReference type="InterPro" id="IPR052950">
    <property type="entry name" value="CISD"/>
</dbReference>
<keyword evidence="3" id="KW-0408">Iron</keyword>
<evidence type="ECO:0000313" key="7">
    <source>
        <dbReference type="Proteomes" id="UP000243063"/>
    </source>
</evidence>